<accession>A0A0F9NDZ0</accession>
<dbReference type="EMBL" id="LAZR01007177">
    <property type="protein sequence ID" value="KKM86945.1"/>
    <property type="molecule type" value="Genomic_DNA"/>
</dbReference>
<reference evidence="1" key="1">
    <citation type="journal article" date="2015" name="Nature">
        <title>Complex archaea that bridge the gap between prokaryotes and eukaryotes.</title>
        <authorList>
            <person name="Spang A."/>
            <person name="Saw J.H."/>
            <person name="Jorgensen S.L."/>
            <person name="Zaremba-Niedzwiedzka K."/>
            <person name="Martijn J."/>
            <person name="Lind A.E."/>
            <person name="van Eijk R."/>
            <person name="Schleper C."/>
            <person name="Guy L."/>
            <person name="Ettema T.J."/>
        </authorList>
    </citation>
    <scope>NUCLEOTIDE SEQUENCE</scope>
</reference>
<name>A0A0F9NDZ0_9ZZZZ</name>
<gene>
    <name evidence="1" type="ORF">LCGC14_1273920</name>
</gene>
<sequence>MYGAIHQLDACLDERLSQCLLRKVEEGRIDPGGQETILRFLLAHDSQPAMDYCLSVISASPLQPGEDRDRARLAADMLMRYATAAAWPALWRFVTGDEESGRWLFNQITDRPSDRWRRLFSLLDGRTLADVYAWLEDKFPPRPSSASQQAGAIARDFDGIEFLRNGVINMLRDSGEVEALTRLRERLPEQGWLDRVIAEAEEIHLRDTWEPPSPNDVLQLCQDRARRYVENGRQLLEVVVESLDRYQQALHGEGPHVRNLWDNTGTPKHPVWRPRSEDHLSDNIGAHLQTDLSERMVVVNREVRIRPGEETDIHITAFKAGPGGQVIEPITVIIEAKGCWHRDLETAIETQLVDRYLLQHHSPYGVYLVGWYRCERWTGENPNIRQCPTYDIAEARTRLTRKAEELSARGDAIVQAYVLDARLR</sequence>
<dbReference type="AlphaFoldDB" id="A0A0F9NDZ0"/>
<evidence type="ECO:0000313" key="1">
    <source>
        <dbReference type="EMBL" id="KKM86945.1"/>
    </source>
</evidence>
<proteinExistence type="predicted"/>
<comment type="caution">
    <text evidence="1">The sequence shown here is derived from an EMBL/GenBank/DDBJ whole genome shotgun (WGS) entry which is preliminary data.</text>
</comment>
<organism evidence="1">
    <name type="scientific">marine sediment metagenome</name>
    <dbReference type="NCBI Taxonomy" id="412755"/>
    <lineage>
        <taxon>unclassified sequences</taxon>
        <taxon>metagenomes</taxon>
        <taxon>ecological metagenomes</taxon>
    </lineage>
</organism>
<protein>
    <submittedName>
        <fullName evidence="1">Uncharacterized protein</fullName>
    </submittedName>
</protein>